<feature type="domain" description="Solute-binding protein family 3/N-terminal" evidence="4">
    <location>
        <begin position="35"/>
        <end position="92"/>
    </location>
</feature>
<feature type="signal peptide" evidence="3">
    <location>
        <begin position="1"/>
        <end position="26"/>
    </location>
</feature>
<dbReference type="AlphaFoldDB" id="A0A6M8FHX8"/>
<dbReference type="Gene3D" id="3.40.190.10">
    <property type="entry name" value="Periplasmic binding protein-like II"/>
    <property type="match status" value="2"/>
</dbReference>
<evidence type="ECO:0000259" key="4">
    <source>
        <dbReference type="Pfam" id="PF00497"/>
    </source>
</evidence>
<dbReference type="Pfam" id="PF00497">
    <property type="entry name" value="SBP_bac_3"/>
    <property type="match status" value="1"/>
</dbReference>
<organism evidence="5 6">
    <name type="scientific">Aquipseudomonas campi</name>
    <dbReference type="NCBI Taxonomy" id="2731681"/>
    <lineage>
        <taxon>Bacteria</taxon>
        <taxon>Pseudomonadati</taxon>
        <taxon>Pseudomonadota</taxon>
        <taxon>Gammaproteobacteria</taxon>
        <taxon>Pseudomonadales</taxon>
        <taxon>Pseudomonadaceae</taxon>
        <taxon>Aquipseudomonas</taxon>
    </lineage>
</organism>
<evidence type="ECO:0000313" key="6">
    <source>
        <dbReference type="Proteomes" id="UP000501379"/>
    </source>
</evidence>
<name>A0A6M8FHX8_9GAMM</name>
<proteinExistence type="inferred from homology"/>
<dbReference type="EMBL" id="CP053697">
    <property type="protein sequence ID" value="QKE63670.1"/>
    <property type="molecule type" value="Genomic_DNA"/>
</dbReference>
<evidence type="ECO:0000256" key="1">
    <source>
        <dbReference type="ARBA" id="ARBA00010333"/>
    </source>
</evidence>
<dbReference type="PANTHER" id="PTHR35936:SF25">
    <property type="entry name" value="ABC TRANSPORTER SUBSTRATE-BINDING PROTEIN"/>
    <property type="match status" value="1"/>
</dbReference>
<sequence length="273" mass="30819">MDFVRQGFCFVGLVVCLLLGSNVVIAAQKVQVAAVHFPPYVIKPETGVPQGLLVELVAALNQVQGDYQFVLRPTSLNRRFNDLQQGRIDLAIFENPDWQWQGIAGTRIDMGLEDAEIFVARALPGRSQAYFENLMGKRMALFNGYHYGFAGFNNDPVWLAKNFQAQLTYSHESNLNMVLRGRVDVAPITRSWIGAYLRDNPELRSQLLISEWVDQVYRHYVILRPQAPISGERFRELMQQLRENGQLEQIFAPYGIAVRPRVAGSSTATSATD</sequence>
<dbReference type="RefSeq" id="WP_173207594.1">
    <property type="nucleotide sequence ID" value="NZ_CP053697.2"/>
</dbReference>
<gene>
    <name evidence="5" type="ORF">HNE05_09965</name>
</gene>
<reference evidence="5" key="1">
    <citation type="submission" date="2020-07" db="EMBL/GenBank/DDBJ databases">
        <title>Nitrate ammonifying Pseudomonas campi sp. nov. isolated from German agricultural grassland.</title>
        <authorList>
            <person name="Timsy T."/>
            <person name="Ulrich A."/>
            <person name="Spanner T."/>
            <person name="Foesel B."/>
            <person name="Kolb S."/>
            <person name="Horn M.A."/>
            <person name="Behrendt U."/>
        </authorList>
    </citation>
    <scope>NUCLEOTIDE SEQUENCE</scope>
    <source>
        <strain evidence="5">S1-A32-2</strain>
    </source>
</reference>
<feature type="chain" id="PRO_5026892649" evidence="3">
    <location>
        <begin position="27"/>
        <end position="273"/>
    </location>
</feature>
<comment type="similarity">
    <text evidence="1">Belongs to the bacterial solute-binding protein 3 family.</text>
</comment>
<dbReference type="Proteomes" id="UP000501379">
    <property type="component" value="Chromosome"/>
</dbReference>
<dbReference type="InterPro" id="IPR001638">
    <property type="entry name" value="Solute-binding_3/MltF_N"/>
</dbReference>
<protein>
    <submittedName>
        <fullName evidence="5">Transporter substrate-binding domain-containing protein</fullName>
    </submittedName>
</protein>
<dbReference type="KEGG" id="pcam:HNE05_09965"/>
<accession>A0A6M8FHX8</accession>
<evidence type="ECO:0000313" key="5">
    <source>
        <dbReference type="EMBL" id="QKE63670.1"/>
    </source>
</evidence>
<dbReference type="PANTHER" id="PTHR35936">
    <property type="entry name" value="MEMBRANE-BOUND LYTIC MUREIN TRANSGLYCOSYLASE F"/>
    <property type="match status" value="1"/>
</dbReference>
<evidence type="ECO:0000256" key="3">
    <source>
        <dbReference type="SAM" id="SignalP"/>
    </source>
</evidence>
<dbReference type="SUPFAM" id="SSF53850">
    <property type="entry name" value="Periplasmic binding protein-like II"/>
    <property type="match status" value="1"/>
</dbReference>
<keyword evidence="2 3" id="KW-0732">Signal</keyword>
<evidence type="ECO:0000256" key="2">
    <source>
        <dbReference type="ARBA" id="ARBA00022729"/>
    </source>
</evidence>
<keyword evidence="6" id="KW-1185">Reference proteome</keyword>